<accession>A0A9X3SEC6</accession>
<dbReference type="InterPro" id="IPR029767">
    <property type="entry name" value="WecB-like"/>
</dbReference>
<proteinExistence type="inferred from homology"/>
<dbReference type="EMBL" id="JAPDDP010000011">
    <property type="protein sequence ID" value="MDA0180302.1"/>
    <property type="molecule type" value="Genomic_DNA"/>
</dbReference>
<dbReference type="AlphaFoldDB" id="A0A9X3SEC6"/>
<dbReference type="Pfam" id="PF02350">
    <property type="entry name" value="Epimerase_2"/>
    <property type="match status" value="1"/>
</dbReference>
<organism evidence="3 4">
    <name type="scientific">Solirubrobacter phytolaccae</name>
    <dbReference type="NCBI Taxonomy" id="1404360"/>
    <lineage>
        <taxon>Bacteria</taxon>
        <taxon>Bacillati</taxon>
        <taxon>Actinomycetota</taxon>
        <taxon>Thermoleophilia</taxon>
        <taxon>Solirubrobacterales</taxon>
        <taxon>Solirubrobacteraceae</taxon>
        <taxon>Solirubrobacter</taxon>
    </lineage>
</organism>
<feature type="domain" description="UDP-N-acetylglucosamine 2-epimerase" evidence="2">
    <location>
        <begin position="56"/>
        <end position="388"/>
    </location>
</feature>
<protein>
    <submittedName>
        <fullName evidence="3">UDP-N-acetylglucosamine 2-epimerase (Non-hydrolyzing)</fullName>
        <ecNumber evidence="3">5.1.3.14</ecNumber>
    </submittedName>
</protein>
<keyword evidence="1 3" id="KW-0413">Isomerase</keyword>
<evidence type="ECO:0000313" key="4">
    <source>
        <dbReference type="Proteomes" id="UP001147653"/>
    </source>
</evidence>
<sequence length="402" mass="43600">MNDDTNTNLTVLAGGRLGGTSSSFVRHRPPTAPYDTIVHVVGARPNFVKMAPVISALERRGAFRQVIVHTGQHYDARMSDEILADLEFPVPDRFLKIGSGAHGEQTAKVLVAFEEVLRDEQPVAVVVAGDVNSTLGCALAAAKHGIPVAHVEAGLRSFDWGMPEEVNRVLTDRLSDLLFTHSPEAVDNLRAEGVVDGRIHHVGNTMIDSLRRSERTARDRRAWAQVGVERGEYALVTLHRPSNVDDPQQLMRIVEALDGLAHRFPVVFPIHPRTRARLGEAGVNRLENAGVRCIDPLGYLDFLSLQSGAGAVVTDSGGVQEETSALGVRCYTFRPSTERPITLSHGTNILLGDDPASLAEVQLVDWEATPSAIPLWDGHAGERVAEVLINNYALTQAFAAHG</sequence>
<dbReference type="EC" id="5.1.3.14" evidence="3"/>
<evidence type="ECO:0000313" key="3">
    <source>
        <dbReference type="EMBL" id="MDA0180302.1"/>
    </source>
</evidence>
<evidence type="ECO:0000259" key="2">
    <source>
        <dbReference type="Pfam" id="PF02350"/>
    </source>
</evidence>
<gene>
    <name evidence="3" type="primary">wecB</name>
    <name evidence="3" type="ORF">OJ997_08345</name>
</gene>
<dbReference type="Gene3D" id="3.40.50.2000">
    <property type="entry name" value="Glycogen Phosphorylase B"/>
    <property type="match status" value="2"/>
</dbReference>
<reference evidence="3" key="1">
    <citation type="submission" date="2022-10" db="EMBL/GenBank/DDBJ databases">
        <title>The WGS of Solirubrobacter phytolaccae KCTC 29190.</title>
        <authorList>
            <person name="Jiang Z."/>
        </authorList>
    </citation>
    <scope>NUCLEOTIDE SEQUENCE</scope>
    <source>
        <strain evidence="3">KCTC 29190</strain>
    </source>
</reference>
<evidence type="ECO:0000256" key="1">
    <source>
        <dbReference type="RuleBase" id="RU003513"/>
    </source>
</evidence>
<dbReference type="PANTHER" id="PTHR43174:SF1">
    <property type="entry name" value="UDP-N-ACETYLGLUCOSAMINE 2-EPIMERASE"/>
    <property type="match status" value="1"/>
</dbReference>
<dbReference type="SUPFAM" id="SSF53756">
    <property type="entry name" value="UDP-Glycosyltransferase/glycogen phosphorylase"/>
    <property type="match status" value="1"/>
</dbReference>
<keyword evidence="4" id="KW-1185">Reference proteome</keyword>
<dbReference type="RefSeq" id="WP_270024610.1">
    <property type="nucleotide sequence ID" value="NZ_JAPDDP010000011.1"/>
</dbReference>
<dbReference type="GO" id="GO:0008761">
    <property type="term" value="F:UDP-N-acetylglucosamine 2-epimerase activity"/>
    <property type="evidence" value="ECO:0007669"/>
    <property type="project" value="UniProtKB-EC"/>
</dbReference>
<name>A0A9X3SEC6_9ACTN</name>
<dbReference type="CDD" id="cd03786">
    <property type="entry name" value="GTB_UDP-GlcNAc_2-Epimerase"/>
    <property type="match status" value="1"/>
</dbReference>
<dbReference type="PANTHER" id="PTHR43174">
    <property type="entry name" value="UDP-N-ACETYLGLUCOSAMINE 2-EPIMERASE"/>
    <property type="match status" value="1"/>
</dbReference>
<dbReference type="Proteomes" id="UP001147653">
    <property type="component" value="Unassembled WGS sequence"/>
</dbReference>
<comment type="similarity">
    <text evidence="1">Belongs to the UDP-N-acetylglucosamine 2-epimerase family.</text>
</comment>
<dbReference type="NCBIfam" id="TIGR00236">
    <property type="entry name" value="wecB"/>
    <property type="match status" value="1"/>
</dbReference>
<comment type="caution">
    <text evidence="3">The sequence shown here is derived from an EMBL/GenBank/DDBJ whole genome shotgun (WGS) entry which is preliminary data.</text>
</comment>
<dbReference type="InterPro" id="IPR003331">
    <property type="entry name" value="UDP_GlcNAc_Epimerase_2_dom"/>
</dbReference>